<protein>
    <submittedName>
        <fullName evidence="1">Uncharacterized protein</fullName>
    </submittedName>
</protein>
<organism evidence="1 2">
    <name type="scientific">Aeromonas phage 65.2</name>
    <dbReference type="NCBI Taxonomy" id="1932896"/>
    <lineage>
        <taxon>Viruses</taxon>
        <taxon>Duplodnaviria</taxon>
        <taxon>Heunggongvirae</taxon>
        <taxon>Uroviricota</taxon>
        <taxon>Caudoviricetes</taxon>
        <taxon>Pantevenvirales</taxon>
        <taxon>Straboviridae</taxon>
        <taxon>Emmerichvirinae</taxon>
        <taxon>Ishigurovirus</taxon>
        <taxon>Ishigurovirus osborne</taxon>
    </lineage>
</organism>
<reference evidence="1 2" key="1">
    <citation type="journal article" date="2017" name="Sci. Rep.">
        <title>Characterization and diversity of phages infecting Aeromonas salmonicida subsp. salmonicida.</title>
        <authorList>
            <person name="Vincent A.T."/>
            <person name="Paquet V.E."/>
            <person name="Bernatchez A."/>
            <person name="Tremblay D.M."/>
            <person name="Moineau S."/>
            <person name="Charette S.J."/>
        </authorList>
    </citation>
    <scope>NUCLEOTIDE SEQUENCE [LARGE SCALE GENOMIC DNA]</scope>
</reference>
<dbReference type="EMBL" id="KY290955">
    <property type="protein sequence ID" value="APU01630.1"/>
    <property type="molecule type" value="Genomic_DNA"/>
</dbReference>
<accession>A0A219YCF2</accession>
<name>A0A219YCF2_9CAUD</name>
<proteinExistence type="predicted"/>
<sequence>MKIRFKSEKARQEFADTCYANQAIAEYMGMGTHEAINHNDGIIELIKDGKGIIIPYPYQDLYDGWNAAIYMHERSYFVIEGE</sequence>
<evidence type="ECO:0000313" key="1">
    <source>
        <dbReference type="EMBL" id="APU01630.1"/>
    </source>
</evidence>
<dbReference type="Proteomes" id="UP000225215">
    <property type="component" value="Segment"/>
</dbReference>
<evidence type="ECO:0000313" key="2">
    <source>
        <dbReference type="Proteomes" id="UP000225215"/>
    </source>
</evidence>